<dbReference type="Proteomes" id="UP000518878">
    <property type="component" value="Unassembled WGS sequence"/>
</dbReference>
<accession>A0A7X5TPY9</accession>
<protein>
    <submittedName>
        <fullName evidence="2">Uncharacterized protein</fullName>
    </submittedName>
</protein>
<reference evidence="2 3" key="1">
    <citation type="journal article" date="2006" name="Int. J. Syst. Evol. Microbiol.">
        <title>Dyella yeojuensis sp. nov., isolated from greenhouse soil in Korea.</title>
        <authorList>
            <person name="Kim B.Y."/>
            <person name="Weon H.Y."/>
            <person name="Lee K.H."/>
            <person name="Seok S.J."/>
            <person name="Kwon S.W."/>
            <person name="Go S.J."/>
            <person name="Stackebrandt E."/>
        </authorList>
    </citation>
    <scope>NUCLEOTIDE SEQUENCE [LARGE SCALE GENOMIC DNA]</scope>
    <source>
        <strain evidence="2 3">DSM 17673</strain>
    </source>
</reference>
<proteinExistence type="predicted"/>
<evidence type="ECO:0000313" key="3">
    <source>
        <dbReference type="Proteomes" id="UP000518878"/>
    </source>
</evidence>
<feature type="region of interest" description="Disordered" evidence="1">
    <location>
        <begin position="74"/>
        <end position="93"/>
    </location>
</feature>
<comment type="caution">
    <text evidence="2">The sequence shown here is derived from an EMBL/GenBank/DDBJ whole genome shotgun (WGS) entry which is preliminary data.</text>
</comment>
<organism evidence="2 3">
    <name type="scientific">Luteibacter yeojuensis</name>
    <dbReference type="NCBI Taxonomy" id="345309"/>
    <lineage>
        <taxon>Bacteria</taxon>
        <taxon>Pseudomonadati</taxon>
        <taxon>Pseudomonadota</taxon>
        <taxon>Gammaproteobacteria</taxon>
        <taxon>Lysobacterales</taxon>
        <taxon>Rhodanobacteraceae</taxon>
        <taxon>Luteibacter</taxon>
    </lineage>
</organism>
<keyword evidence="3" id="KW-1185">Reference proteome</keyword>
<sequence>MAVSLRERQLTFGASSLLGLRRGAGHVPNVSQNAAVPTTAPIALSQLAGAVNYVPLSINGPSLVSLGTIPVSRPPSSASHAAGTSTSGGSGSITATWQRISGSSIPVCSNTAAVNPTFSCVGNLGNTGGGGTETLTAVWRLTVGDGHSSAFKDITISVSRDLP</sequence>
<name>A0A7X5TPY9_9GAMM</name>
<evidence type="ECO:0000313" key="2">
    <source>
        <dbReference type="EMBL" id="NID14972.1"/>
    </source>
</evidence>
<feature type="compositionally biased region" description="Low complexity" evidence="1">
    <location>
        <begin position="76"/>
        <end position="85"/>
    </location>
</feature>
<dbReference type="EMBL" id="JAAQTL010000001">
    <property type="protein sequence ID" value="NID14972.1"/>
    <property type="molecule type" value="Genomic_DNA"/>
</dbReference>
<dbReference type="AlphaFoldDB" id="A0A7X5TPY9"/>
<dbReference type="RefSeq" id="WP_166698752.1">
    <property type="nucleotide sequence ID" value="NZ_JAAQTL010000001.1"/>
</dbReference>
<evidence type="ECO:0000256" key="1">
    <source>
        <dbReference type="SAM" id="MobiDB-lite"/>
    </source>
</evidence>
<gene>
    <name evidence="2" type="ORF">HBF32_05755</name>
</gene>